<accession>A0ABD5B545</accession>
<evidence type="ECO:0008006" key="5">
    <source>
        <dbReference type="Google" id="ProtNLM"/>
    </source>
</evidence>
<evidence type="ECO:0000313" key="2">
    <source>
        <dbReference type="EMBL" id="TYO91845.1"/>
    </source>
</evidence>
<comment type="caution">
    <text evidence="1">The sequence shown here is derived from an EMBL/GenBank/DDBJ whole genome shotgun (WGS) entry which is preliminary data.</text>
</comment>
<proteinExistence type="predicted"/>
<dbReference type="Proteomes" id="UP001239265">
    <property type="component" value="Unassembled WGS sequence"/>
</dbReference>
<reference evidence="1 4" key="2">
    <citation type="submission" date="2023-06" db="EMBL/GenBank/DDBJ databases">
        <title>Nosocomial Elizabethkingia miricola genome.</title>
        <authorList>
            <person name="Morgado S."/>
            <person name="Fonseca E."/>
            <person name="Freitas F."/>
            <person name="Vicente A.C."/>
        </authorList>
    </citation>
    <scope>NUCLEOTIDE SEQUENCE [LARGE SCALE GENOMIC DNA]</scope>
    <source>
        <strain evidence="1 4">EM15</strain>
    </source>
</reference>
<dbReference type="Proteomes" id="UP000324513">
    <property type="component" value="Unassembled WGS sequence"/>
</dbReference>
<sequence length="176" mass="19017">MRLHPQPIFLRTAFFRYFLIFILVLGANNGKAQTMVISGSDWTVNIPPITEAGTNYAGTYESQASQIQLTIGVPLLLGTGKISVRYVPNPTWNNALSLAAKRTDDGTTLCVLCSITGGKDNYVPLTQTDIELFRITAVLALAAYNNIGIQLRLSGVSVTVPAANYQARVIFTVGPP</sequence>
<evidence type="ECO:0000313" key="4">
    <source>
        <dbReference type="Proteomes" id="UP001239265"/>
    </source>
</evidence>
<name>A0ABD5B545_ELIMR</name>
<organism evidence="1 4">
    <name type="scientific">Elizabethkingia miricola</name>
    <name type="common">Chryseobacterium miricola</name>
    <dbReference type="NCBI Taxonomy" id="172045"/>
    <lineage>
        <taxon>Bacteria</taxon>
        <taxon>Pseudomonadati</taxon>
        <taxon>Bacteroidota</taxon>
        <taxon>Flavobacteriia</taxon>
        <taxon>Flavobacteriales</taxon>
        <taxon>Weeksellaceae</taxon>
        <taxon>Elizabethkingia</taxon>
    </lineage>
</organism>
<reference evidence="2 3" key="1">
    <citation type="submission" date="2019-07" db="EMBL/GenBank/DDBJ databases">
        <title>Genomic Encyclopedia of Archaeal and Bacterial Type Strains, Phase II (KMG-II): from individual species to whole genera.</title>
        <authorList>
            <person name="Goeker M."/>
        </authorList>
    </citation>
    <scope>NUCLEOTIDE SEQUENCE [LARGE SCALE GENOMIC DNA]</scope>
    <source>
        <strain evidence="2 3">DSM 14571</strain>
    </source>
</reference>
<gene>
    <name evidence="2" type="ORF">LX74_02093</name>
    <name evidence="1" type="ORF">QT385_07800</name>
</gene>
<protein>
    <recommendedName>
        <fullName evidence="5">DUF4402 domain-containing protein</fullName>
    </recommendedName>
</protein>
<dbReference type="EMBL" id="JAUCQJ010000002">
    <property type="protein sequence ID" value="MDQ8748537.1"/>
    <property type="molecule type" value="Genomic_DNA"/>
</dbReference>
<keyword evidence="3" id="KW-1185">Reference proteome</keyword>
<dbReference type="AlphaFoldDB" id="A0ABD5B545"/>
<evidence type="ECO:0000313" key="1">
    <source>
        <dbReference type="EMBL" id="MDQ8748537.1"/>
    </source>
</evidence>
<evidence type="ECO:0000313" key="3">
    <source>
        <dbReference type="Proteomes" id="UP000324513"/>
    </source>
</evidence>
<dbReference type="EMBL" id="VNHK01000006">
    <property type="protein sequence ID" value="TYO91845.1"/>
    <property type="molecule type" value="Genomic_DNA"/>
</dbReference>
<dbReference type="RefSeq" id="WP_233174430.1">
    <property type="nucleotide sequence ID" value="NZ_CP040516.1"/>
</dbReference>